<dbReference type="OrthoDB" id="7956241at2"/>
<comment type="caution">
    <text evidence="1">The sequence shown here is derived from an EMBL/GenBank/DDBJ whole genome shotgun (WGS) entry which is preliminary data.</text>
</comment>
<organism evidence="1 2">
    <name type="scientific">Phaeobacter gallaeciensis</name>
    <dbReference type="NCBI Taxonomy" id="60890"/>
    <lineage>
        <taxon>Bacteria</taxon>
        <taxon>Pseudomonadati</taxon>
        <taxon>Pseudomonadota</taxon>
        <taxon>Alphaproteobacteria</taxon>
        <taxon>Rhodobacterales</taxon>
        <taxon>Roseobacteraceae</taxon>
        <taxon>Phaeobacter</taxon>
    </lineage>
</organism>
<evidence type="ECO:0000313" key="1">
    <source>
        <dbReference type="EMBL" id="RBW54043.1"/>
    </source>
</evidence>
<accession>A0A366WXL6</accession>
<dbReference type="EMBL" id="QOCE01000033">
    <property type="protein sequence ID" value="RBW54043.1"/>
    <property type="molecule type" value="Genomic_DNA"/>
</dbReference>
<name>A0A366WXL6_9RHOB</name>
<evidence type="ECO:0008006" key="3">
    <source>
        <dbReference type="Google" id="ProtNLM"/>
    </source>
</evidence>
<reference evidence="1 2" key="1">
    <citation type="submission" date="2018-07" db="EMBL/GenBank/DDBJ databases">
        <title>Modular assembly of carbohydrate-degrading microbial communities in the ocean.</title>
        <authorList>
            <person name="Enke T.N."/>
            <person name="Datta M.S."/>
            <person name="Schwartzman J.A."/>
            <person name="Cermak N."/>
            <person name="Schmitz D.A."/>
            <person name="Barrere J."/>
            <person name="Cordero O.X."/>
        </authorList>
    </citation>
    <scope>NUCLEOTIDE SEQUENCE [LARGE SCALE GENOMIC DNA]</scope>
    <source>
        <strain evidence="1 2">C3M10</strain>
    </source>
</reference>
<proteinExistence type="predicted"/>
<dbReference type="Proteomes" id="UP000252706">
    <property type="component" value="Unassembled WGS sequence"/>
</dbReference>
<dbReference type="AlphaFoldDB" id="A0A366WXL6"/>
<sequence>MIPKLKILTVGGTLCCALGIGYLMQHSVPIYRAPQSPKPMSIQQAVLEPHGVSDVDDYAIFDVQGITLTSARPNLPAPRRLSHVSLEYDHVGRAMTSTHDVLPQTPFDPDIPQLGCAITTTTTAAPMANVALSIDAPCYGNQRVTVHHSGLIFTETTDLEGQLKVTIPALSENAVFVVDFGNGIGAVAMRQVEDLAEFGRVALQWDGPAGFQIHAREFGAGYGETGHVWSGATTQGQGMSTQLGIVDTLAPKLVEIYSYPMAGSDHSGSVALSIETEVTNDNCGRDFVAQSFEMRAGDPLRTRDLSLSMPNCTATGDFLVLNNLVEDLKIASK</sequence>
<protein>
    <recommendedName>
        <fullName evidence="3">Translocase</fullName>
    </recommendedName>
</protein>
<evidence type="ECO:0000313" key="2">
    <source>
        <dbReference type="Proteomes" id="UP000252706"/>
    </source>
</evidence>
<gene>
    <name evidence="1" type="ORF">DS909_13530</name>
</gene>